<reference evidence="1" key="1">
    <citation type="submission" date="2021-02" db="EMBL/GenBank/DDBJ databases">
        <title>First Annotated Genome of the Yellow-green Alga Tribonema minus.</title>
        <authorList>
            <person name="Mahan K.M."/>
        </authorList>
    </citation>
    <scope>NUCLEOTIDE SEQUENCE</scope>
    <source>
        <strain evidence="1">UTEX B ZZ1240</strain>
    </source>
</reference>
<dbReference type="Proteomes" id="UP000664859">
    <property type="component" value="Unassembled WGS sequence"/>
</dbReference>
<name>A0A835Z2T3_9STRA</name>
<accession>A0A835Z2T3</accession>
<protein>
    <submittedName>
        <fullName evidence="1">Uncharacterized protein</fullName>
    </submittedName>
</protein>
<comment type="caution">
    <text evidence="1">The sequence shown here is derived from an EMBL/GenBank/DDBJ whole genome shotgun (WGS) entry which is preliminary data.</text>
</comment>
<evidence type="ECO:0000313" key="1">
    <source>
        <dbReference type="EMBL" id="KAG5185189.1"/>
    </source>
</evidence>
<dbReference type="AlphaFoldDB" id="A0A835Z2T3"/>
<organism evidence="1 2">
    <name type="scientific">Tribonema minus</name>
    <dbReference type="NCBI Taxonomy" id="303371"/>
    <lineage>
        <taxon>Eukaryota</taxon>
        <taxon>Sar</taxon>
        <taxon>Stramenopiles</taxon>
        <taxon>Ochrophyta</taxon>
        <taxon>PX clade</taxon>
        <taxon>Xanthophyceae</taxon>
        <taxon>Tribonematales</taxon>
        <taxon>Tribonemataceae</taxon>
        <taxon>Tribonema</taxon>
    </lineage>
</organism>
<dbReference type="OrthoDB" id="430051at2759"/>
<keyword evidence="2" id="KW-1185">Reference proteome</keyword>
<evidence type="ECO:0000313" key="2">
    <source>
        <dbReference type="Proteomes" id="UP000664859"/>
    </source>
</evidence>
<proteinExistence type="predicted"/>
<dbReference type="EMBL" id="JAFCMP010000139">
    <property type="protein sequence ID" value="KAG5185189.1"/>
    <property type="molecule type" value="Genomic_DNA"/>
</dbReference>
<gene>
    <name evidence="1" type="ORF">JKP88DRAFT_289418</name>
</gene>
<sequence length="88" mass="9146">MTRQRGLPLWPRGEIVLATPGAACLLCAYQVLEVVLGNGFEGSAYTVCSWRYSNPPEEHGGAGAGTLPCFLCSADCPLAKTTGSVSVA</sequence>